<keyword evidence="2" id="KW-1185">Reference proteome</keyword>
<evidence type="ECO:0000313" key="2">
    <source>
        <dbReference type="Proteomes" id="UP000316747"/>
    </source>
</evidence>
<reference evidence="1 2" key="1">
    <citation type="submission" date="2019-06" db="EMBL/GenBank/DDBJ databases">
        <title>Genome sequencing of plant associated microbes to promote plant fitness in Sorghum bicolor and Oryza sativa.</title>
        <authorList>
            <person name="Coleman-Derr D."/>
        </authorList>
    </citation>
    <scope>NUCLEOTIDE SEQUENCE [LARGE SCALE GENOMIC DNA]</scope>
    <source>
        <strain evidence="1 2">KV-663</strain>
    </source>
</reference>
<gene>
    <name evidence="1" type="ORF">FBY41_1253</name>
</gene>
<sequence>MGWRQLEHGESLPIRARWLRTDAVGAPVTSGVNHHQKELFQ</sequence>
<proteinExistence type="predicted"/>
<dbReference type="EMBL" id="VFPM01000001">
    <property type="protein sequence ID" value="TQM64871.1"/>
    <property type="molecule type" value="Genomic_DNA"/>
</dbReference>
<organism evidence="1 2">
    <name type="scientific">Humibacillus xanthopallidus</name>
    <dbReference type="NCBI Taxonomy" id="412689"/>
    <lineage>
        <taxon>Bacteria</taxon>
        <taxon>Bacillati</taxon>
        <taxon>Actinomycetota</taxon>
        <taxon>Actinomycetes</taxon>
        <taxon>Micrococcales</taxon>
        <taxon>Intrasporangiaceae</taxon>
        <taxon>Humibacillus</taxon>
    </lineage>
</organism>
<comment type="caution">
    <text evidence="1">The sequence shown here is derived from an EMBL/GenBank/DDBJ whole genome shotgun (WGS) entry which is preliminary data.</text>
</comment>
<protein>
    <submittedName>
        <fullName evidence="1">Uncharacterized protein</fullName>
    </submittedName>
</protein>
<evidence type="ECO:0000313" key="1">
    <source>
        <dbReference type="EMBL" id="TQM64871.1"/>
    </source>
</evidence>
<dbReference type="AlphaFoldDB" id="A0A543I2V3"/>
<accession>A0A543I2V3</accession>
<name>A0A543I2V3_9MICO</name>
<dbReference type="Proteomes" id="UP000316747">
    <property type="component" value="Unassembled WGS sequence"/>
</dbReference>